<dbReference type="GO" id="GO:0008081">
    <property type="term" value="F:phosphoric diester hydrolase activity"/>
    <property type="evidence" value="ECO:0007669"/>
    <property type="project" value="UniProtKB-ARBA"/>
</dbReference>
<dbReference type="STRING" id="272627.CCC_03458"/>
<dbReference type="GO" id="GO:0007165">
    <property type="term" value="P:signal transduction"/>
    <property type="evidence" value="ECO:0007669"/>
    <property type="project" value="InterPro"/>
</dbReference>
<keyword evidence="5" id="KW-1185">Reference proteome</keyword>
<dbReference type="SMART" id="SM00471">
    <property type="entry name" value="HDc"/>
    <property type="match status" value="1"/>
</dbReference>
<comment type="caution">
    <text evidence="4">The sequence shown here is derived from an EMBL/GenBank/DDBJ whole genome shotgun (WGS) entry which is preliminary data.</text>
</comment>
<dbReference type="PROSITE" id="PS51257">
    <property type="entry name" value="PROKAR_LIPOPROTEIN"/>
    <property type="match status" value="1"/>
</dbReference>
<name>A0A0C2YX25_PARME</name>
<dbReference type="SUPFAM" id="SSF55781">
    <property type="entry name" value="GAF domain-like"/>
    <property type="match status" value="1"/>
</dbReference>
<dbReference type="Gene3D" id="6.10.340.10">
    <property type="match status" value="1"/>
</dbReference>
<dbReference type="Gene3D" id="1.10.3210.10">
    <property type="entry name" value="Hypothetical protein af1432"/>
    <property type="match status" value="2"/>
</dbReference>
<dbReference type="Gene3D" id="3.30.450.20">
    <property type="entry name" value="PAS domain"/>
    <property type="match status" value="2"/>
</dbReference>
<dbReference type="PANTHER" id="PTHR43155">
    <property type="entry name" value="CYCLIC DI-GMP PHOSPHODIESTERASE PA4108-RELATED"/>
    <property type="match status" value="1"/>
</dbReference>
<dbReference type="InterPro" id="IPR003018">
    <property type="entry name" value="GAF"/>
</dbReference>
<dbReference type="InterPro" id="IPR003607">
    <property type="entry name" value="HD/PDEase_dom"/>
</dbReference>
<keyword evidence="1" id="KW-0472">Membrane</keyword>
<dbReference type="CDD" id="cd00077">
    <property type="entry name" value="HDc"/>
    <property type="match status" value="1"/>
</dbReference>
<dbReference type="Pfam" id="PF01590">
    <property type="entry name" value="GAF"/>
    <property type="match status" value="1"/>
</dbReference>
<dbReference type="InterPro" id="IPR029016">
    <property type="entry name" value="GAF-like_dom_sf"/>
</dbReference>
<dbReference type="EMBL" id="JXSL01000025">
    <property type="protein sequence ID" value="KIL99240.1"/>
    <property type="molecule type" value="Genomic_DNA"/>
</dbReference>
<evidence type="ECO:0000256" key="1">
    <source>
        <dbReference type="SAM" id="Phobius"/>
    </source>
</evidence>
<organism evidence="4 5">
    <name type="scientific">Paramagnetospirillum magnetotacticum MS-1</name>
    <dbReference type="NCBI Taxonomy" id="272627"/>
    <lineage>
        <taxon>Bacteria</taxon>
        <taxon>Pseudomonadati</taxon>
        <taxon>Pseudomonadota</taxon>
        <taxon>Alphaproteobacteria</taxon>
        <taxon>Rhodospirillales</taxon>
        <taxon>Magnetospirillaceae</taxon>
        <taxon>Paramagnetospirillum</taxon>
    </lineage>
</organism>
<proteinExistence type="predicted"/>
<evidence type="ECO:0000259" key="2">
    <source>
        <dbReference type="PROSITE" id="PS50885"/>
    </source>
</evidence>
<reference evidence="4 5" key="1">
    <citation type="submission" date="2015-01" db="EMBL/GenBank/DDBJ databases">
        <title>Genome Sequence of Magnetospirillum magnetotacticum Strain MS-1.</title>
        <authorList>
            <person name="Marinov G.K."/>
            <person name="Smalley M.D."/>
            <person name="DeSalvo G."/>
        </authorList>
    </citation>
    <scope>NUCLEOTIDE SEQUENCE [LARGE SCALE GENOMIC DNA]</scope>
    <source>
        <strain evidence="4 5">MS-1</strain>
    </source>
</reference>
<dbReference type="SUPFAM" id="SSF109604">
    <property type="entry name" value="HD-domain/PDEase-like"/>
    <property type="match status" value="2"/>
</dbReference>
<dbReference type="SMART" id="SM00065">
    <property type="entry name" value="GAF"/>
    <property type="match status" value="1"/>
</dbReference>
<evidence type="ECO:0000259" key="3">
    <source>
        <dbReference type="PROSITE" id="PS51832"/>
    </source>
</evidence>
<evidence type="ECO:0000313" key="4">
    <source>
        <dbReference type="EMBL" id="KIL99240.1"/>
    </source>
</evidence>
<sequence length="995" mass="109236">MRLGLQFSIVLIIAFVVACLTVTTASSVYFASTTAAHEAARRLFAEITARVADRVSDQMAAVVDLAGLGAALPAASVPIRGDGIAHPLVPFMMRALEQDTDLYSLYVGQADGGFLQAIAVNGDQRILTTFKAPQGTRLILRSVAPDQTGIRREWFTFYTTASAVMGQTRTDNPDYDPRPRSWYKQAIDSPETVLAEPYLLSSLQVLTLGASRATGDKGAVFAVNITLKGLSAFIARQDISPSGGVVLFDDKKNVLAISPSLVSSPPDAVTSLASLPNPLLKALGLATSGEAVRLVDTPVGDALVQITNWRHSGGQSIGIGIVSPFSDFTGPIREMQSRILKAAGLVLLVVVPLSMLFAHNIATAIRQLVSEAVKVRQFDFSGEPPKASFISEFQDLGEAFGLMKGTLANRTDDLATAQKRLERVVDLGIAMSSERDHGVLMEMILMGAKELTNADGGTLYIRDDDNNLRFQIIRNDTLNIRMGGANEAPPSLPPVPMYKDGQENHNNVVSHAVHAQTTVNIPDAYDDTEFDFSGTKAFDERANYKSVSFMTVPLKPRGGDIIGAVQLINSRPHGSTEIVPFSPEIQRFVEALAAQAATALYNRDLLDQQERLMDAMIQIIAGAIDAKSPYTGGHCERVPELSLMLAEEACKVTEGSLADFAFTTPDQWREFKIGAWLHDCGKVTTPEYVVDKATKLETIYNRIHEVRTRFEVLLRDERIRMLEAIVAGTPAAEAEAAFKAAETGLLDDFAFIAECNLGGEFMAPDKVERLRTIATRTWMRHFDDRLGLAHEELRRYEGEPQPLPAMETLLADKPQHVIPRPANSALFDPSYGFKTKIPDNLFNFGEVYNLAIGRGTLSEEERFKINEHIIQTIIMLKRMPFPKHLSRVVEYAGAHHETLIGSGYPKKLAAEDLSIPARITAIADIFEALTASDRPYKKPKTLSECVKILSFFKKDKHVDPDLFDLFLTSGVYKRYAERYLKPEQIDEVDISAYVG</sequence>
<feature type="transmembrane region" description="Helical" evidence="1">
    <location>
        <begin position="6"/>
        <end position="32"/>
    </location>
</feature>
<dbReference type="GO" id="GO:0016020">
    <property type="term" value="C:membrane"/>
    <property type="evidence" value="ECO:0007669"/>
    <property type="project" value="InterPro"/>
</dbReference>
<dbReference type="InterPro" id="IPR003660">
    <property type="entry name" value="HAMP_dom"/>
</dbReference>
<feature type="transmembrane region" description="Helical" evidence="1">
    <location>
        <begin position="339"/>
        <end position="358"/>
    </location>
</feature>
<dbReference type="InterPro" id="IPR037522">
    <property type="entry name" value="HD_GYP_dom"/>
</dbReference>
<keyword evidence="1" id="KW-0812">Transmembrane</keyword>
<dbReference type="AlphaFoldDB" id="A0A0C2YX25"/>
<feature type="domain" description="HD-GYP" evidence="3">
    <location>
        <begin position="767"/>
        <end position="982"/>
    </location>
</feature>
<accession>A0A0C2YX25</accession>
<dbReference type="Pfam" id="PF13487">
    <property type="entry name" value="HD_5"/>
    <property type="match status" value="1"/>
</dbReference>
<evidence type="ECO:0000313" key="5">
    <source>
        <dbReference type="Proteomes" id="UP000031971"/>
    </source>
</evidence>
<dbReference type="Gene3D" id="3.30.450.40">
    <property type="match status" value="1"/>
</dbReference>
<dbReference type="PANTHER" id="PTHR43155:SF2">
    <property type="entry name" value="CYCLIC DI-GMP PHOSPHODIESTERASE PA4108"/>
    <property type="match status" value="1"/>
</dbReference>
<keyword evidence="1" id="KW-1133">Transmembrane helix</keyword>
<gene>
    <name evidence="4" type="ORF">CCC_03458</name>
</gene>
<feature type="domain" description="HAMP" evidence="2">
    <location>
        <begin position="359"/>
        <end position="412"/>
    </location>
</feature>
<protein>
    <submittedName>
        <fullName evidence="4">Adenylate cyclase</fullName>
    </submittedName>
</protein>
<dbReference type="PROSITE" id="PS50885">
    <property type="entry name" value="HAMP"/>
    <property type="match status" value="1"/>
</dbReference>
<dbReference type="Proteomes" id="UP000031971">
    <property type="component" value="Unassembled WGS sequence"/>
</dbReference>
<dbReference type="PROSITE" id="PS51832">
    <property type="entry name" value="HD_GYP"/>
    <property type="match status" value="1"/>
</dbReference>